<name>A0ABQ5MN78_9FLAO</name>
<dbReference type="RefSeq" id="WP_281766480.1">
    <property type="nucleotide sequence ID" value="NZ_BRVO01000005.1"/>
</dbReference>
<dbReference type="EMBL" id="BRVO01000005">
    <property type="protein sequence ID" value="GLB50843.1"/>
    <property type="molecule type" value="Genomic_DNA"/>
</dbReference>
<dbReference type="InterPro" id="IPR027417">
    <property type="entry name" value="P-loop_NTPase"/>
</dbReference>
<keyword evidence="2" id="KW-1185">Reference proteome</keyword>
<protein>
    <recommendedName>
        <fullName evidence="3">Sulfotransferase</fullName>
    </recommendedName>
</protein>
<accession>A0ABQ5MN78</accession>
<dbReference type="Proteomes" id="UP001143543">
    <property type="component" value="Unassembled WGS sequence"/>
</dbReference>
<comment type="caution">
    <text evidence="1">The sequence shown here is derived from an EMBL/GenBank/DDBJ whole genome shotgun (WGS) entry which is preliminary data.</text>
</comment>
<dbReference type="SUPFAM" id="SSF52540">
    <property type="entry name" value="P-loop containing nucleoside triphosphate hydrolases"/>
    <property type="match status" value="1"/>
</dbReference>
<evidence type="ECO:0000313" key="1">
    <source>
        <dbReference type="EMBL" id="GLB50843.1"/>
    </source>
</evidence>
<proteinExistence type="predicted"/>
<dbReference type="Gene3D" id="3.40.50.300">
    <property type="entry name" value="P-loop containing nucleotide triphosphate hydrolases"/>
    <property type="match status" value="1"/>
</dbReference>
<evidence type="ECO:0008006" key="3">
    <source>
        <dbReference type="Google" id="ProtNLM"/>
    </source>
</evidence>
<evidence type="ECO:0000313" key="2">
    <source>
        <dbReference type="Proteomes" id="UP001143543"/>
    </source>
</evidence>
<organism evidence="1 2">
    <name type="scientific">Neptunitalea lumnitzerae</name>
    <dbReference type="NCBI Taxonomy" id="2965509"/>
    <lineage>
        <taxon>Bacteria</taxon>
        <taxon>Pseudomonadati</taxon>
        <taxon>Bacteroidota</taxon>
        <taxon>Flavobacteriia</taxon>
        <taxon>Flavobacteriales</taxon>
        <taxon>Flavobacteriaceae</taxon>
        <taxon>Neptunitalea</taxon>
    </lineage>
</organism>
<sequence>MNNLKKTYGNLKKSVLRLQNKVAGTKDYTKFAIVTRSRTGSTLLTYLLNGHPNVMCKDEIFRDLGAQTSREIWDNFFSFQPKKIKYCGYKIFYYHPFSEDKEVWDLMKKDPNFVIIHLTRKNYLEALLSQKIGEKTRKWTANSNNPDNFQLEDKKVSISYQDCLATFEKISNYEKNTKITFKDKLFIEVDYSEILNDKQAVTNRLHTALQLPKEKIETNITKQNTEKITDLLINYYELKKQFEGTQWSYMFTED</sequence>
<gene>
    <name evidence="1" type="ORF">Y10_32110</name>
</gene>
<reference evidence="1" key="1">
    <citation type="submission" date="2022-07" db="EMBL/GenBank/DDBJ databases">
        <title>Taxonomy of Novel Oxalotrophic and Methylotrophic Bacteria.</title>
        <authorList>
            <person name="Sahin N."/>
            <person name="Tani A."/>
        </authorList>
    </citation>
    <scope>NUCLEOTIDE SEQUENCE</scope>
    <source>
        <strain evidence="1">Y10</strain>
    </source>
</reference>